<comment type="caution">
    <text evidence="3">The sequence shown here is derived from an EMBL/GenBank/DDBJ whole genome shotgun (WGS) entry which is preliminary data.</text>
</comment>
<evidence type="ECO:0000313" key="3">
    <source>
        <dbReference type="EMBL" id="KAG7340635.1"/>
    </source>
</evidence>
<sequence length="456" mass="50986">MKIESTATPISPFGEMMQTVLLSGSRSLQQDNATTTESGNGDEIDEDSVSSVFFPSFEGYLSLEFSLFLQEHAHDAVALTQFIEKEVEGRLDSSMLMFLCSRSIDMVFSPNPTSLQSVCPFQGNMFDQEEKSGGDRLRRKLTSYLKEWAGEWSRMLGSEAGHRETLMVDIDDPTTMLLWNVPKIENQVLLMEHSTSINQDGNISENDLNYFTKWTFTYPVYNWGPHIEGDDDDEARIQLMLDESIESGTFDAILPWDNAKTSVVGREMQIFAGIEDSNNDTNATISSFDTEIPHFEAKLLQGIGSALVIFNTIFLIVMTILAKHQRLRKEKEAERVKSNPIEPNAGGGLGTEQGVSEMLMESKLFAIEKSQEFRKSSSAKDSVFRGKNSLSPIVLSTSPTPSKKESHLVDEAAGHKKEFAGRLLEKVSSDEEDKDDDINFTPPSPKQKRSSRVRKG</sequence>
<evidence type="ECO:0000256" key="1">
    <source>
        <dbReference type="SAM" id="MobiDB-lite"/>
    </source>
</evidence>
<feature type="region of interest" description="Disordered" evidence="1">
    <location>
        <begin position="391"/>
        <end position="456"/>
    </location>
</feature>
<keyword evidence="2" id="KW-0812">Transmembrane</keyword>
<feature type="region of interest" description="Disordered" evidence="1">
    <location>
        <begin position="331"/>
        <end position="352"/>
    </location>
</feature>
<keyword evidence="2" id="KW-0472">Membrane</keyword>
<gene>
    <name evidence="3" type="ORF">IV203_024178</name>
</gene>
<feature type="compositionally biased region" description="Polar residues" evidence="1">
    <location>
        <begin position="391"/>
        <end position="401"/>
    </location>
</feature>
<reference evidence="3" key="2">
    <citation type="submission" date="2021-04" db="EMBL/GenBank/DDBJ databases">
        <authorList>
            <person name="Podell S."/>
        </authorList>
    </citation>
    <scope>NUCLEOTIDE SEQUENCE</scope>
    <source>
        <strain evidence="3">Hildebrandi</strain>
    </source>
</reference>
<keyword evidence="4" id="KW-1185">Reference proteome</keyword>
<name>A0A9K3KCF0_9STRA</name>
<organism evidence="3 4">
    <name type="scientific">Nitzschia inconspicua</name>
    <dbReference type="NCBI Taxonomy" id="303405"/>
    <lineage>
        <taxon>Eukaryota</taxon>
        <taxon>Sar</taxon>
        <taxon>Stramenopiles</taxon>
        <taxon>Ochrophyta</taxon>
        <taxon>Bacillariophyta</taxon>
        <taxon>Bacillariophyceae</taxon>
        <taxon>Bacillariophycidae</taxon>
        <taxon>Bacillariales</taxon>
        <taxon>Bacillariaceae</taxon>
        <taxon>Nitzschia</taxon>
    </lineage>
</organism>
<evidence type="ECO:0000313" key="4">
    <source>
        <dbReference type="Proteomes" id="UP000693970"/>
    </source>
</evidence>
<dbReference type="Proteomes" id="UP000693970">
    <property type="component" value="Unassembled WGS sequence"/>
</dbReference>
<feature type="transmembrane region" description="Helical" evidence="2">
    <location>
        <begin position="299"/>
        <end position="322"/>
    </location>
</feature>
<evidence type="ECO:0000256" key="2">
    <source>
        <dbReference type="SAM" id="Phobius"/>
    </source>
</evidence>
<accession>A0A9K3KCF0</accession>
<dbReference type="EMBL" id="JAGRRH010000027">
    <property type="protein sequence ID" value="KAG7340635.1"/>
    <property type="molecule type" value="Genomic_DNA"/>
</dbReference>
<proteinExistence type="predicted"/>
<protein>
    <submittedName>
        <fullName evidence="3">Uncharacterized protein</fullName>
    </submittedName>
</protein>
<feature type="compositionally biased region" description="Basic and acidic residues" evidence="1">
    <location>
        <begin position="402"/>
        <end position="429"/>
    </location>
</feature>
<dbReference type="AlphaFoldDB" id="A0A9K3KCF0"/>
<keyword evidence="2" id="KW-1133">Transmembrane helix</keyword>
<reference evidence="3" key="1">
    <citation type="journal article" date="2021" name="Sci. Rep.">
        <title>Diploid genomic architecture of Nitzschia inconspicua, an elite biomass production diatom.</title>
        <authorList>
            <person name="Oliver A."/>
            <person name="Podell S."/>
            <person name="Pinowska A."/>
            <person name="Traller J.C."/>
            <person name="Smith S.R."/>
            <person name="McClure R."/>
            <person name="Beliaev A."/>
            <person name="Bohutskyi P."/>
            <person name="Hill E.A."/>
            <person name="Rabines A."/>
            <person name="Zheng H."/>
            <person name="Allen L.Z."/>
            <person name="Kuo A."/>
            <person name="Grigoriev I.V."/>
            <person name="Allen A.E."/>
            <person name="Hazlebeck D."/>
            <person name="Allen E.E."/>
        </authorList>
    </citation>
    <scope>NUCLEOTIDE SEQUENCE</scope>
    <source>
        <strain evidence="3">Hildebrandi</strain>
    </source>
</reference>
<feature type="compositionally biased region" description="Basic residues" evidence="1">
    <location>
        <begin position="446"/>
        <end position="456"/>
    </location>
</feature>